<proteinExistence type="predicted"/>
<dbReference type="AlphaFoldDB" id="A0A031K1R7"/>
<keyword evidence="1" id="KW-0472">Membrane</keyword>
<dbReference type="EMBL" id="JFYZ01000002">
    <property type="protein sequence ID" value="EZP83896.1"/>
    <property type="molecule type" value="Genomic_DNA"/>
</dbReference>
<evidence type="ECO:0000313" key="3">
    <source>
        <dbReference type="Proteomes" id="UP000024329"/>
    </source>
</evidence>
<organism evidence="2 3">
    <name type="scientific">Novosphingobium resinovorum</name>
    <dbReference type="NCBI Taxonomy" id="158500"/>
    <lineage>
        <taxon>Bacteria</taxon>
        <taxon>Pseudomonadati</taxon>
        <taxon>Pseudomonadota</taxon>
        <taxon>Alphaproteobacteria</taxon>
        <taxon>Sphingomonadales</taxon>
        <taxon>Sphingomonadaceae</taxon>
        <taxon>Novosphingobium</taxon>
    </lineage>
</organism>
<reference evidence="2 3" key="1">
    <citation type="submission" date="2014-03" db="EMBL/GenBank/DDBJ databases">
        <title>Whole genome sequence of Novosphingobium resinovorum KF1.</title>
        <authorList>
            <person name="Gan H.M."/>
            <person name="Gan H.Y."/>
            <person name="Chew T.H."/>
            <person name="Savka M.A."/>
        </authorList>
    </citation>
    <scope>NUCLEOTIDE SEQUENCE [LARGE SCALE GENOMIC DNA]</scope>
    <source>
        <strain evidence="2 3">KF1</strain>
    </source>
</reference>
<dbReference type="Proteomes" id="UP000024329">
    <property type="component" value="Unassembled WGS sequence"/>
</dbReference>
<feature type="transmembrane region" description="Helical" evidence="1">
    <location>
        <begin position="77"/>
        <end position="98"/>
    </location>
</feature>
<name>A0A031K1R7_9SPHN</name>
<evidence type="ECO:0000313" key="2">
    <source>
        <dbReference type="EMBL" id="EZP83896.1"/>
    </source>
</evidence>
<dbReference type="eggNOG" id="COG5336">
    <property type="taxonomic scope" value="Bacteria"/>
</dbReference>
<sequence length="106" mass="11855">MTDEQPARDPVGEDARIDSLDERLKALREREEERNRPKAGAETDASYRMGNRVLSELLGGVAGGLFLGWFIGHFSGYMALSLMVMLFVGIGIAFRNILRITNQRPD</sequence>
<gene>
    <name evidence="2" type="ORF">BV97_01088</name>
</gene>
<dbReference type="RefSeq" id="WP_036523857.1">
    <property type="nucleotide sequence ID" value="NZ_JFYZ01000002.1"/>
</dbReference>
<keyword evidence="1" id="KW-0812">Transmembrane</keyword>
<accession>A0A031K1R7</accession>
<dbReference type="STRING" id="158500.BES08_07495"/>
<evidence type="ECO:0000256" key="1">
    <source>
        <dbReference type="SAM" id="Phobius"/>
    </source>
</evidence>
<keyword evidence="1" id="KW-1133">Transmembrane helix</keyword>
<feature type="transmembrane region" description="Helical" evidence="1">
    <location>
        <begin position="53"/>
        <end position="71"/>
    </location>
</feature>
<dbReference type="PATRIC" id="fig|158500.4.peg.1117"/>
<comment type="caution">
    <text evidence="2">The sequence shown here is derived from an EMBL/GenBank/DDBJ whole genome shotgun (WGS) entry which is preliminary data.</text>
</comment>
<protein>
    <submittedName>
        <fullName evidence="2">ATP synthase protein I</fullName>
    </submittedName>
</protein>